<evidence type="ECO:0000313" key="6">
    <source>
        <dbReference type="EMBL" id="CAI9973859.1"/>
    </source>
</evidence>
<dbReference type="InterPro" id="IPR017441">
    <property type="entry name" value="Protein_kinase_ATP_BS"/>
</dbReference>
<keyword evidence="1 3" id="KW-0547">Nucleotide-binding</keyword>
<dbReference type="InterPro" id="IPR000719">
    <property type="entry name" value="Prot_kinase_dom"/>
</dbReference>
<dbReference type="EMBL" id="CAXDID020000629">
    <property type="protein sequence ID" value="CAL6107160.1"/>
    <property type="molecule type" value="Genomic_DNA"/>
</dbReference>
<keyword evidence="2 3" id="KW-0067">ATP-binding</keyword>
<dbReference type="Proteomes" id="UP001642409">
    <property type="component" value="Unassembled WGS sequence"/>
</dbReference>
<evidence type="ECO:0000259" key="5">
    <source>
        <dbReference type="PROSITE" id="PS50011"/>
    </source>
</evidence>
<dbReference type="PROSITE" id="PS00108">
    <property type="entry name" value="PROTEIN_KINASE_ST"/>
    <property type="match status" value="1"/>
</dbReference>
<keyword evidence="9" id="KW-1185">Reference proteome</keyword>
<keyword evidence="4" id="KW-0723">Serine/threonine-protein kinase</keyword>
<dbReference type="PIRSF" id="PIRSF000654">
    <property type="entry name" value="Integrin-linked_kinase"/>
    <property type="match status" value="1"/>
</dbReference>
<keyword evidence="7" id="KW-0418">Kinase</keyword>
<feature type="domain" description="Protein kinase" evidence="5">
    <location>
        <begin position="17"/>
        <end position="294"/>
    </location>
</feature>
<dbReference type="InterPro" id="IPR053215">
    <property type="entry name" value="TKL_Ser/Thr_kinase"/>
</dbReference>
<reference evidence="7 9" key="2">
    <citation type="submission" date="2024-07" db="EMBL/GenBank/DDBJ databases">
        <authorList>
            <person name="Akdeniz Z."/>
        </authorList>
    </citation>
    <scope>NUCLEOTIDE SEQUENCE [LARGE SCALE GENOMIC DNA]</scope>
</reference>
<protein>
    <submittedName>
        <fullName evidence="7">Kinase</fullName>
    </submittedName>
    <submittedName>
        <fullName evidence="6">TKL LISK</fullName>
    </submittedName>
</protein>
<feature type="binding site" evidence="3">
    <location>
        <position position="48"/>
    </location>
    <ligand>
        <name>ATP</name>
        <dbReference type="ChEBI" id="CHEBI:30616"/>
    </ligand>
</feature>
<dbReference type="InterPro" id="IPR008271">
    <property type="entry name" value="Ser/Thr_kinase_AS"/>
</dbReference>
<dbReference type="Pfam" id="PF00069">
    <property type="entry name" value="Pkinase"/>
    <property type="match status" value="1"/>
</dbReference>
<keyword evidence="7" id="KW-0808">Transferase</keyword>
<dbReference type="PROSITE" id="PS00107">
    <property type="entry name" value="PROTEIN_KINASE_ATP"/>
    <property type="match status" value="1"/>
</dbReference>
<evidence type="ECO:0000256" key="1">
    <source>
        <dbReference type="ARBA" id="ARBA00022741"/>
    </source>
</evidence>
<gene>
    <name evidence="7" type="ORF">HINF_LOCUS53140</name>
    <name evidence="6" type="ORF">HINF_LOCUS61504</name>
    <name evidence="8" type="ORF">HINF_LOCUS74323</name>
</gene>
<dbReference type="PANTHER" id="PTHR45756:SF1">
    <property type="entry name" value="PROTEIN KINASE DOMAIN CONTAINING PROTEIN"/>
    <property type="match status" value="1"/>
</dbReference>
<dbReference type="Gene3D" id="3.30.200.20">
    <property type="entry name" value="Phosphorylase Kinase, domain 1"/>
    <property type="match status" value="1"/>
</dbReference>
<evidence type="ECO:0000313" key="7">
    <source>
        <dbReference type="EMBL" id="CAL6067686.1"/>
    </source>
</evidence>
<dbReference type="SMART" id="SM00220">
    <property type="entry name" value="S_TKc"/>
    <property type="match status" value="1"/>
</dbReference>
<sequence>MRHSFLLDQNRIDEKDVTKLEKIGDGFFSSVYSGVYKNKRQKIPVAIKELNKHMEPQMFEREVNVCQLTHENIVQIFGWTKHEDKPKKVMCVPQTPTKSTPEQISIVMELCQGGSVDSFIAKCQQAGPGIRIRILLQTALGLQHLHSHGIMHRDLKVENIILKDPLSNASSYKDVKAKLTDFGLSRKIDRGIASRYTATVGTPLLIAPECFDSNTYDEGVDIFTFGLVILQVFAQTTDPDEIRTDDFQINPAAITKMDIPEQVKQLIIKCCSNIKNRLKIDEVVGCLQALDKFYNK</sequence>
<dbReference type="EMBL" id="CAXDID020000269">
    <property type="protein sequence ID" value="CAL6067686.1"/>
    <property type="molecule type" value="Genomic_DNA"/>
</dbReference>
<evidence type="ECO:0000313" key="9">
    <source>
        <dbReference type="Proteomes" id="UP001642409"/>
    </source>
</evidence>
<proteinExistence type="inferred from homology"/>
<dbReference type="GO" id="GO:0005524">
    <property type="term" value="F:ATP binding"/>
    <property type="evidence" value="ECO:0007669"/>
    <property type="project" value="UniProtKB-UniRule"/>
</dbReference>
<dbReference type="GO" id="GO:0004674">
    <property type="term" value="F:protein serine/threonine kinase activity"/>
    <property type="evidence" value="ECO:0007669"/>
    <property type="project" value="UniProtKB-KW"/>
</dbReference>
<dbReference type="Gene3D" id="1.10.510.10">
    <property type="entry name" value="Transferase(Phosphotransferase) domain 1"/>
    <property type="match status" value="1"/>
</dbReference>
<organism evidence="6">
    <name type="scientific">Hexamita inflata</name>
    <dbReference type="NCBI Taxonomy" id="28002"/>
    <lineage>
        <taxon>Eukaryota</taxon>
        <taxon>Metamonada</taxon>
        <taxon>Diplomonadida</taxon>
        <taxon>Hexamitidae</taxon>
        <taxon>Hexamitinae</taxon>
        <taxon>Hexamita</taxon>
    </lineage>
</organism>
<dbReference type="InterPro" id="IPR011009">
    <property type="entry name" value="Kinase-like_dom_sf"/>
</dbReference>
<evidence type="ECO:0000256" key="2">
    <source>
        <dbReference type="ARBA" id="ARBA00022840"/>
    </source>
</evidence>
<accession>A0AA86R8R0</accession>
<dbReference type="PANTHER" id="PTHR45756">
    <property type="entry name" value="PALMITOYLTRANSFERASE"/>
    <property type="match status" value="1"/>
</dbReference>
<comment type="caution">
    <text evidence="6">The sequence shown here is derived from an EMBL/GenBank/DDBJ whole genome shotgun (WGS) entry which is preliminary data.</text>
</comment>
<dbReference type="EMBL" id="CATOUU010001127">
    <property type="protein sequence ID" value="CAI9973859.1"/>
    <property type="molecule type" value="Genomic_DNA"/>
</dbReference>
<evidence type="ECO:0000256" key="4">
    <source>
        <dbReference type="RuleBase" id="RU000304"/>
    </source>
</evidence>
<reference evidence="6" key="1">
    <citation type="submission" date="2023-06" db="EMBL/GenBank/DDBJ databases">
        <authorList>
            <person name="Kurt Z."/>
        </authorList>
    </citation>
    <scope>NUCLEOTIDE SEQUENCE</scope>
</reference>
<dbReference type="SUPFAM" id="SSF56112">
    <property type="entry name" value="Protein kinase-like (PK-like)"/>
    <property type="match status" value="1"/>
</dbReference>
<dbReference type="AlphaFoldDB" id="A0AA86R8R0"/>
<evidence type="ECO:0000256" key="3">
    <source>
        <dbReference type="PROSITE-ProRule" id="PRU10141"/>
    </source>
</evidence>
<name>A0AA86R8R0_9EUKA</name>
<dbReference type="PROSITE" id="PS50011">
    <property type="entry name" value="PROTEIN_KINASE_DOM"/>
    <property type="match status" value="1"/>
</dbReference>
<comment type="similarity">
    <text evidence="4">Belongs to the protein kinase superfamily.</text>
</comment>
<evidence type="ECO:0000313" key="8">
    <source>
        <dbReference type="EMBL" id="CAL6107160.1"/>
    </source>
</evidence>